<feature type="transmembrane region" description="Helical" evidence="1">
    <location>
        <begin position="130"/>
        <end position="147"/>
    </location>
</feature>
<keyword evidence="1" id="KW-0812">Transmembrane</keyword>
<gene>
    <name evidence="3" type="ORF">SAMN04488514_114138</name>
</gene>
<dbReference type="InterPro" id="IPR022606">
    <property type="entry name" value="DUF2914"/>
</dbReference>
<feature type="domain" description="DUF2914" evidence="2">
    <location>
        <begin position="310"/>
        <end position="375"/>
    </location>
</feature>
<protein>
    <recommendedName>
        <fullName evidence="2">DUF2914 domain-containing protein</fullName>
    </recommendedName>
</protein>
<proteinExistence type="predicted"/>
<dbReference type="Proteomes" id="UP000199440">
    <property type="component" value="Unassembled WGS sequence"/>
</dbReference>
<dbReference type="Pfam" id="PF11141">
    <property type="entry name" value="DUF2914"/>
    <property type="match status" value="1"/>
</dbReference>
<feature type="transmembrane region" description="Helical" evidence="1">
    <location>
        <begin position="159"/>
        <end position="181"/>
    </location>
</feature>
<evidence type="ECO:0000256" key="1">
    <source>
        <dbReference type="SAM" id="Phobius"/>
    </source>
</evidence>
<evidence type="ECO:0000313" key="4">
    <source>
        <dbReference type="Proteomes" id="UP000199440"/>
    </source>
</evidence>
<accession>A0A1G9W366</accession>
<feature type="transmembrane region" description="Helical" evidence="1">
    <location>
        <begin position="223"/>
        <end position="240"/>
    </location>
</feature>
<evidence type="ECO:0000259" key="2">
    <source>
        <dbReference type="Pfam" id="PF11141"/>
    </source>
</evidence>
<sequence>MNRAKYLDPIPLYLWAFKKQMKRGLVRYRNSALRKFIRRHQKYAPIIFFIGGFIFDTLTLGRIDRLYDLVVLCLYMSLLTITLYLYNLVDDGRWQGTMLERYEEYLPLAIQFFFGGLSSAYVIYFSRSVSLSKTMSFFVILVVLFLANEFLKRRISNKYLQFSVYFFINFTFFTFIIPVFIKEMDTRIFLFSGLVSLICTLVLIIVIYALSPSTRKEIHIAKLLGIVIFIYAVINVFYYFKLIPPVPLAMDTGLVAHNIEKRDNTYFVTYERDDWFVFWRDHRLEFIMKPNEDVYVFSSIFAPTDLKKMMFHRWTWFNPDTREWEIVEDIGYDITGGRDNGFRGYTYKNNVKKGLWKVEVITEEELVLGVIDFEIMINPGLKPRRIIEKRF</sequence>
<organism evidence="3 4">
    <name type="scientific">Kriegella aquimaris</name>
    <dbReference type="NCBI Taxonomy" id="192904"/>
    <lineage>
        <taxon>Bacteria</taxon>
        <taxon>Pseudomonadati</taxon>
        <taxon>Bacteroidota</taxon>
        <taxon>Flavobacteriia</taxon>
        <taxon>Flavobacteriales</taxon>
        <taxon>Flavobacteriaceae</taxon>
        <taxon>Kriegella</taxon>
    </lineage>
</organism>
<feature type="transmembrane region" description="Helical" evidence="1">
    <location>
        <begin position="69"/>
        <end position="89"/>
    </location>
</feature>
<feature type="transmembrane region" description="Helical" evidence="1">
    <location>
        <begin position="187"/>
        <end position="211"/>
    </location>
</feature>
<keyword evidence="4" id="KW-1185">Reference proteome</keyword>
<keyword evidence="1" id="KW-1133">Transmembrane helix</keyword>
<keyword evidence="1" id="KW-0472">Membrane</keyword>
<dbReference type="EMBL" id="FNGV01000014">
    <property type="protein sequence ID" value="SDM78631.1"/>
    <property type="molecule type" value="Genomic_DNA"/>
</dbReference>
<dbReference type="AlphaFoldDB" id="A0A1G9W366"/>
<name>A0A1G9W366_9FLAO</name>
<dbReference type="STRING" id="192904.SAMN04488514_114138"/>
<reference evidence="3 4" key="1">
    <citation type="submission" date="2016-10" db="EMBL/GenBank/DDBJ databases">
        <authorList>
            <person name="de Groot N.N."/>
        </authorList>
    </citation>
    <scope>NUCLEOTIDE SEQUENCE [LARGE SCALE GENOMIC DNA]</scope>
    <source>
        <strain evidence="3 4">DSM 19886</strain>
    </source>
</reference>
<feature type="transmembrane region" description="Helical" evidence="1">
    <location>
        <begin position="105"/>
        <end position="124"/>
    </location>
</feature>
<feature type="transmembrane region" description="Helical" evidence="1">
    <location>
        <begin position="43"/>
        <end position="63"/>
    </location>
</feature>
<evidence type="ECO:0000313" key="3">
    <source>
        <dbReference type="EMBL" id="SDM78631.1"/>
    </source>
</evidence>